<keyword evidence="1" id="KW-0732">Signal</keyword>
<evidence type="ECO:0000256" key="1">
    <source>
        <dbReference type="SAM" id="SignalP"/>
    </source>
</evidence>
<feature type="chain" id="PRO_5020332555" description="Nicotinate-nucleotide adenylyltransferase" evidence="1">
    <location>
        <begin position="20"/>
        <end position="171"/>
    </location>
</feature>
<reference evidence="2 3" key="1">
    <citation type="submission" date="2019-03" db="EMBL/GenBank/DDBJ databases">
        <title>Genomic Encyclopedia of Archaeal and Bacterial Type Strains, Phase II (KMG-II): from individual species to whole genera.</title>
        <authorList>
            <person name="Goeker M."/>
        </authorList>
    </citation>
    <scope>NUCLEOTIDE SEQUENCE [LARGE SCALE GENOMIC DNA]</scope>
    <source>
        <strain evidence="2 3">DSM 28135</strain>
    </source>
</reference>
<comment type="caution">
    <text evidence="2">The sequence shown here is derived from an EMBL/GenBank/DDBJ whole genome shotgun (WGS) entry which is preliminary data.</text>
</comment>
<dbReference type="EMBL" id="SOBW01000008">
    <property type="protein sequence ID" value="TDU40103.1"/>
    <property type="molecule type" value="Genomic_DNA"/>
</dbReference>
<dbReference type="RefSeq" id="WP_133758144.1">
    <property type="nucleotide sequence ID" value="NZ_SOBW01000008.1"/>
</dbReference>
<dbReference type="SUPFAM" id="SSF160574">
    <property type="entry name" value="BT0923-like"/>
    <property type="match status" value="1"/>
</dbReference>
<protein>
    <recommendedName>
        <fullName evidence="4">Nicotinate-nucleotide adenylyltransferase</fullName>
    </recommendedName>
</protein>
<dbReference type="Proteomes" id="UP000294689">
    <property type="component" value="Unassembled WGS sequence"/>
</dbReference>
<evidence type="ECO:0000313" key="2">
    <source>
        <dbReference type="EMBL" id="TDU40103.1"/>
    </source>
</evidence>
<proteinExistence type="predicted"/>
<accession>A0A4R7PYL4</accession>
<feature type="signal peptide" evidence="1">
    <location>
        <begin position="1"/>
        <end position="19"/>
    </location>
</feature>
<evidence type="ECO:0000313" key="3">
    <source>
        <dbReference type="Proteomes" id="UP000294689"/>
    </source>
</evidence>
<evidence type="ECO:0008006" key="4">
    <source>
        <dbReference type="Google" id="ProtNLM"/>
    </source>
</evidence>
<organism evidence="2 3">
    <name type="scientific">Gelidibacter sediminis</name>
    <dbReference type="NCBI Taxonomy" id="1608710"/>
    <lineage>
        <taxon>Bacteria</taxon>
        <taxon>Pseudomonadati</taxon>
        <taxon>Bacteroidota</taxon>
        <taxon>Flavobacteriia</taxon>
        <taxon>Flavobacteriales</taxon>
        <taxon>Flavobacteriaceae</taxon>
        <taxon>Gelidibacter</taxon>
    </lineage>
</organism>
<keyword evidence="3" id="KW-1185">Reference proteome</keyword>
<dbReference type="OrthoDB" id="1428473at2"/>
<name>A0A4R7PYL4_9FLAO</name>
<gene>
    <name evidence="2" type="ORF">BXY82_2143</name>
</gene>
<dbReference type="AlphaFoldDB" id="A0A4R7PYL4"/>
<sequence>MKTSILGLVFLGMTSLMPAQNDFAMVTPEYSHSVTSNKPVVKNGQYLSKMTLQPEAVRVIKLQSIAANYDISAKSIYNAKTSQTYSVVIKSAENYIKAIYDHDGTIIKCEEFYNNVRMPYQISSELAKEYPGWEFHKIHYTIDYALNETPIFVYEVILKKGKTSKKVQITL</sequence>